<evidence type="ECO:0000256" key="5">
    <source>
        <dbReference type="ARBA" id="ARBA00022989"/>
    </source>
</evidence>
<dbReference type="STRING" id="1893.SAMN02787144_1001125"/>
<accession>A0A1K1TJD7</accession>
<feature type="transmembrane region" description="Helical" evidence="12">
    <location>
        <begin position="37"/>
        <end position="57"/>
    </location>
</feature>
<evidence type="ECO:0000256" key="9">
    <source>
        <dbReference type="ARBA" id="ARBA00023136"/>
    </source>
</evidence>
<name>A0A1K1TJD7_STRAR</name>
<proteinExistence type="predicted"/>
<comment type="pathway">
    <text evidence="11">Porphyrin-containing compound metabolism.</text>
</comment>
<dbReference type="InterPro" id="IPR003780">
    <property type="entry name" value="COX15/CtaA_fam"/>
</dbReference>
<dbReference type="AlphaFoldDB" id="A0A1K1TJD7"/>
<evidence type="ECO:0000256" key="6">
    <source>
        <dbReference type="ARBA" id="ARBA00023002"/>
    </source>
</evidence>
<evidence type="ECO:0000256" key="3">
    <source>
        <dbReference type="ARBA" id="ARBA00022692"/>
    </source>
</evidence>
<keyword evidence="7" id="KW-0408">Iron</keyword>
<evidence type="ECO:0000313" key="13">
    <source>
        <dbReference type="EMBL" id="SFX00654.1"/>
    </source>
</evidence>
<feature type="transmembrane region" description="Helical" evidence="12">
    <location>
        <begin position="290"/>
        <end position="311"/>
    </location>
</feature>
<feature type="transmembrane region" description="Helical" evidence="12">
    <location>
        <begin position="267"/>
        <end position="284"/>
    </location>
</feature>
<keyword evidence="10" id="KW-1015">Disulfide bond</keyword>
<evidence type="ECO:0000256" key="12">
    <source>
        <dbReference type="SAM" id="Phobius"/>
    </source>
</evidence>
<dbReference type="RefSeq" id="WP_072483059.1">
    <property type="nucleotide sequence ID" value="NZ_CP108276.1"/>
</dbReference>
<evidence type="ECO:0000256" key="8">
    <source>
        <dbReference type="ARBA" id="ARBA00023133"/>
    </source>
</evidence>
<dbReference type="Pfam" id="PF02628">
    <property type="entry name" value="COX15-CtaA"/>
    <property type="match status" value="1"/>
</dbReference>
<dbReference type="EMBL" id="FPJO01000001">
    <property type="protein sequence ID" value="SFX00654.1"/>
    <property type="molecule type" value="Genomic_DNA"/>
</dbReference>
<evidence type="ECO:0000256" key="7">
    <source>
        <dbReference type="ARBA" id="ARBA00023004"/>
    </source>
</evidence>
<dbReference type="GO" id="GO:0016491">
    <property type="term" value="F:oxidoreductase activity"/>
    <property type="evidence" value="ECO:0007669"/>
    <property type="project" value="UniProtKB-KW"/>
</dbReference>
<evidence type="ECO:0000256" key="4">
    <source>
        <dbReference type="ARBA" id="ARBA00022723"/>
    </source>
</evidence>
<keyword evidence="5 12" id="KW-1133">Transmembrane helix</keyword>
<keyword evidence="9 12" id="KW-0472">Membrane</keyword>
<dbReference type="OrthoDB" id="5241540at2"/>
<dbReference type="PANTHER" id="PTHR35457">
    <property type="entry name" value="HEME A SYNTHASE"/>
    <property type="match status" value="1"/>
</dbReference>
<protein>
    <submittedName>
        <fullName evidence="13">Cytochrome c oxidase assembly protein subunit 15</fullName>
    </submittedName>
</protein>
<evidence type="ECO:0000256" key="2">
    <source>
        <dbReference type="ARBA" id="ARBA00022475"/>
    </source>
</evidence>
<gene>
    <name evidence="13" type="ORF">SAMN02787144_1001125</name>
</gene>
<keyword evidence="6" id="KW-0560">Oxidoreductase</keyword>
<feature type="transmembrane region" description="Helical" evidence="12">
    <location>
        <begin position="93"/>
        <end position="112"/>
    </location>
</feature>
<keyword evidence="2" id="KW-1003">Cell membrane</keyword>
<sequence>MVRVPKLTRADVAQAARNPLLYIAERWTPSPRTVRRAAMSAVVMAVVIVVTGGAVRLTGSGLGCPTWPKCTDESLTATSEMGFHGAIEFGNRMLTYVLCAAVGWAIIAARSAKPWRRSLTKLGWVQFWVVMGNAVLGGIVVLVGLNPYTVAAHFLLSTALLTVAMVTWHRVSEGDEAPRPLVGKAVSQLTWLLAVAAGLLIAVGTVVTGAGRHAGDSSDVHRIPIDWKMISQLHADLAWVVVALTVALWFVLKAVDAPIGPLHRARDLFLVLMGQGVIGYVQYFTDTPEILVGLHMLGSCLVWIAVVRVLLSLRERPVAVAAAPGPVAEQPEPVTAG</sequence>
<feature type="transmembrane region" description="Helical" evidence="12">
    <location>
        <begin position="237"/>
        <end position="255"/>
    </location>
</feature>
<dbReference type="InterPro" id="IPR050450">
    <property type="entry name" value="COX15/CtaA_HemeA_synthase"/>
</dbReference>
<feature type="transmembrane region" description="Helical" evidence="12">
    <location>
        <begin position="150"/>
        <end position="168"/>
    </location>
</feature>
<evidence type="ECO:0000256" key="1">
    <source>
        <dbReference type="ARBA" id="ARBA00004141"/>
    </source>
</evidence>
<evidence type="ECO:0000256" key="10">
    <source>
        <dbReference type="ARBA" id="ARBA00023157"/>
    </source>
</evidence>
<keyword evidence="8" id="KW-0350">Heme biosynthesis</keyword>
<evidence type="ECO:0000313" key="14">
    <source>
        <dbReference type="Proteomes" id="UP000181909"/>
    </source>
</evidence>
<evidence type="ECO:0000256" key="11">
    <source>
        <dbReference type="ARBA" id="ARBA00023444"/>
    </source>
</evidence>
<keyword evidence="3 12" id="KW-0812">Transmembrane</keyword>
<organism evidence="13 14">
    <name type="scientific">Streptomyces atratus</name>
    <dbReference type="NCBI Taxonomy" id="1893"/>
    <lineage>
        <taxon>Bacteria</taxon>
        <taxon>Bacillati</taxon>
        <taxon>Actinomycetota</taxon>
        <taxon>Actinomycetes</taxon>
        <taxon>Kitasatosporales</taxon>
        <taxon>Streptomycetaceae</taxon>
        <taxon>Streptomyces</taxon>
    </lineage>
</organism>
<keyword evidence="4" id="KW-0479">Metal-binding</keyword>
<dbReference type="Proteomes" id="UP000181909">
    <property type="component" value="Unassembled WGS sequence"/>
</dbReference>
<dbReference type="GO" id="GO:0006784">
    <property type="term" value="P:heme A biosynthetic process"/>
    <property type="evidence" value="ECO:0007669"/>
    <property type="project" value="InterPro"/>
</dbReference>
<dbReference type="GO" id="GO:0046872">
    <property type="term" value="F:metal ion binding"/>
    <property type="evidence" value="ECO:0007669"/>
    <property type="project" value="UniProtKB-KW"/>
</dbReference>
<dbReference type="GO" id="GO:0016020">
    <property type="term" value="C:membrane"/>
    <property type="evidence" value="ECO:0007669"/>
    <property type="project" value="UniProtKB-SubCell"/>
</dbReference>
<reference evidence="13 14" key="1">
    <citation type="submission" date="2016-11" db="EMBL/GenBank/DDBJ databases">
        <authorList>
            <person name="Jaros S."/>
            <person name="Januszkiewicz K."/>
            <person name="Wedrychowicz H."/>
        </authorList>
    </citation>
    <scope>NUCLEOTIDE SEQUENCE [LARGE SCALE GENOMIC DNA]</scope>
    <source>
        <strain evidence="13 14">OK807</strain>
    </source>
</reference>
<feature type="transmembrane region" description="Helical" evidence="12">
    <location>
        <begin position="189"/>
        <end position="210"/>
    </location>
</feature>
<dbReference type="PANTHER" id="PTHR35457:SF1">
    <property type="entry name" value="HEME A SYNTHASE"/>
    <property type="match status" value="1"/>
</dbReference>
<comment type="subcellular location">
    <subcellularLocation>
        <location evidence="1">Membrane</location>
        <topology evidence="1">Multi-pass membrane protein</topology>
    </subcellularLocation>
</comment>
<feature type="transmembrane region" description="Helical" evidence="12">
    <location>
        <begin position="124"/>
        <end position="144"/>
    </location>
</feature>